<evidence type="ECO:0000256" key="2">
    <source>
        <dbReference type="ARBA" id="ARBA00023315"/>
    </source>
</evidence>
<dbReference type="InterPro" id="IPR016181">
    <property type="entry name" value="Acyl_CoA_acyltransferase"/>
</dbReference>
<evidence type="ECO:0000256" key="1">
    <source>
        <dbReference type="ARBA" id="ARBA00022679"/>
    </source>
</evidence>
<dbReference type="AlphaFoldDB" id="A0A3T0E693"/>
<dbReference type="Gene3D" id="3.40.630.30">
    <property type="match status" value="1"/>
</dbReference>
<accession>A0A3T0E693</accession>
<gene>
    <name evidence="4" type="ORF">X907_0186</name>
</gene>
<keyword evidence="4" id="KW-0687">Ribonucleoprotein</keyword>
<dbReference type="GO" id="GO:0005840">
    <property type="term" value="C:ribosome"/>
    <property type="evidence" value="ECO:0007669"/>
    <property type="project" value="UniProtKB-KW"/>
</dbReference>
<evidence type="ECO:0000313" key="4">
    <source>
        <dbReference type="EMBL" id="AZU02736.1"/>
    </source>
</evidence>
<dbReference type="PANTHER" id="PTHR43877">
    <property type="entry name" value="AMINOALKYLPHOSPHONATE N-ACETYLTRANSFERASE-RELATED-RELATED"/>
    <property type="match status" value="1"/>
</dbReference>
<dbReference type="Pfam" id="PF00583">
    <property type="entry name" value="Acetyltransf_1"/>
    <property type="match status" value="1"/>
</dbReference>
<dbReference type="OrthoDB" id="9804026at2"/>
<keyword evidence="5" id="KW-1185">Reference proteome</keyword>
<dbReference type="EMBL" id="CP018911">
    <property type="protein sequence ID" value="AZU02736.1"/>
    <property type="molecule type" value="Genomic_DNA"/>
</dbReference>
<keyword evidence="3" id="KW-0963">Cytoplasm</keyword>
<dbReference type="SUPFAM" id="SSF55729">
    <property type="entry name" value="Acyl-CoA N-acyltransferases (Nat)"/>
    <property type="match status" value="1"/>
</dbReference>
<dbReference type="GO" id="GO:0005737">
    <property type="term" value="C:cytoplasm"/>
    <property type="evidence" value="ECO:0007669"/>
    <property type="project" value="UniProtKB-SubCell"/>
</dbReference>
<comment type="function">
    <text evidence="3">Acetylates the N-terminal alanine of ribosomal protein bS18.</text>
</comment>
<dbReference type="Proteomes" id="UP000286954">
    <property type="component" value="Chromosome"/>
</dbReference>
<comment type="catalytic activity">
    <reaction evidence="3">
        <text>N-terminal L-alanyl-[ribosomal protein bS18] + acetyl-CoA = N-terminal N(alpha)-acetyl-L-alanyl-[ribosomal protein bS18] + CoA + H(+)</text>
        <dbReference type="Rhea" id="RHEA:43756"/>
        <dbReference type="Rhea" id="RHEA-COMP:10676"/>
        <dbReference type="Rhea" id="RHEA-COMP:10677"/>
        <dbReference type="ChEBI" id="CHEBI:15378"/>
        <dbReference type="ChEBI" id="CHEBI:57287"/>
        <dbReference type="ChEBI" id="CHEBI:57288"/>
        <dbReference type="ChEBI" id="CHEBI:64718"/>
        <dbReference type="ChEBI" id="CHEBI:83683"/>
        <dbReference type="EC" id="2.3.1.266"/>
    </reaction>
</comment>
<reference evidence="4 5" key="1">
    <citation type="submission" date="2016-12" db="EMBL/GenBank/DDBJ databases">
        <title>The genome of dimorphic prosthecate Glycocaulis alkaliphilus 6b-8t, isolated from crude oil dictates its adaptability in petroleum environments.</title>
        <authorList>
            <person name="Wu X.-L."/>
            <person name="Geng S."/>
        </authorList>
    </citation>
    <scope>NUCLEOTIDE SEQUENCE [LARGE SCALE GENOMIC DNA]</scope>
    <source>
        <strain evidence="4 5">6B-8</strain>
    </source>
</reference>
<proteinExistence type="inferred from homology"/>
<dbReference type="InterPro" id="IPR050832">
    <property type="entry name" value="Bact_Acetyltransf"/>
</dbReference>
<dbReference type="RefSeq" id="WP_127565192.1">
    <property type="nucleotide sequence ID" value="NZ_BMFB01000004.1"/>
</dbReference>
<sequence>MSADILAAGPESSELLAALHAKAFDGGEVWDAAAFEALLAGPGMDAVIAREGEAPLGFILMRTIADEAEMLTLAVLPSARRAGAGRALVKAGLEAAQRRGAANAFLEVSVNNAAAIALYRTTGWNEAGHRTRYYRDGSDALVMSRSL</sequence>
<dbReference type="CDD" id="cd04301">
    <property type="entry name" value="NAT_SF"/>
    <property type="match status" value="1"/>
</dbReference>
<dbReference type="InterPro" id="IPR006464">
    <property type="entry name" value="AcTrfase_RimI/Ard1"/>
</dbReference>
<evidence type="ECO:0000256" key="3">
    <source>
        <dbReference type="RuleBase" id="RU363094"/>
    </source>
</evidence>
<dbReference type="InterPro" id="IPR000182">
    <property type="entry name" value="GNAT_dom"/>
</dbReference>
<dbReference type="GO" id="GO:0008999">
    <property type="term" value="F:protein-N-terminal-alanine acetyltransferase activity"/>
    <property type="evidence" value="ECO:0007669"/>
    <property type="project" value="UniProtKB-EC"/>
</dbReference>
<keyword evidence="4" id="KW-0689">Ribosomal protein</keyword>
<dbReference type="KEGG" id="gak:X907_0186"/>
<name>A0A3T0E693_9PROT</name>
<comment type="subcellular location">
    <subcellularLocation>
        <location evidence="3">Cytoplasm</location>
    </subcellularLocation>
</comment>
<dbReference type="EC" id="2.3.1.266" evidence="3"/>
<dbReference type="NCBIfam" id="TIGR01575">
    <property type="entry name" value="rimI"/>
    <property type="match status" value="1"/>
</dbReference>
<evidence type="ECO:0000313" key="5">
    <source>
        <dbReference type="Proteomes" id="UP000286954"/>
    </source>
</evidence>
<protein>
    <recommendedName>
        <fullName evidence="3">[Ribosomal protein bS18]-alanine N-acetyltransferase</fullName>
        <ecNumber evidence="3">2.3.1.266</ecNumber>
    </recommendedName>
</protein>
<dbReference type="PROSITE" id="PS51186">
    <property type="entry name" value="GNAT"/>
    <property type="match status" value="1"/>
</dbReference>
<keyword evidence="2" id="KW-0012">Acyltransferase</keyword>
<comment type="similarity">
    <text evidence="3">Belongs to the acetyltransferase family. RimI subfamily.</text>
</comment>
<keyword evidence="1 4" id="KW-0808">Transferase</keyword>
<organism evidence="4 5">
    <name type="scientific">Glycocaulis alkaliphilus</name>
    <dbReference type="NCBI Taxonomy" id="1434191"/>
    <lineage>
        <taxon>Bacteria</taxon>
        <taxon>Pseudomonadati</taxon>
        <taxon>Pseudomonadota</taxon>
        <taxon>Alphaproteobacteria</taxon>
        <taxon>Maricaulales</taxon>
        <taxon>Maricaulaceae</taxon>
        <taxon>Glycocaulis</taxon>
    </lineage>
</organism>